<dbReference type="InterPro" id="IPR011009">
    <property type="entry name" value="Kinase-like_dom_sf"/>
</dbReference>
<dbReference type="OrthoDB" id="5287793at2"/>
<dbReference type="AlphaFoldDB" id="A0A2M9Y7K2"/>
<keyword evidence="2" id="KW-1185">Reference proteome</keyword>
<gene>
    <name evidence="1" type="ORF">CH362_18615</name>
</gene>
<evidence type="ECO:0000313" key="1">
    <source>
        <dbReference type="EMBL" id="PJZ47555.1"/>
    </source>
</evidence>
<evidence type="ECO:0008006" key="3">
    <source>
        <dbReference type="Google" id="ProtNLM"/>
    </source>
</evidence>
<reference evidence="1 2" key="1">
    <citation type="submission" date="2017-07" db="EMBL/GenBank/DDBJ databases">
        <title>Leptospira spp. isolated from tropical soils.</title>
        <authorList>
            <person name="Thibeaux R."/>
            <person name="Iraola G."/>
            <person name="Ferres I."/>
            <person name="Bierque E."/>
            <person name="Girault D."/>
            <person name="Soupe-Gilbert M.-E."/>
            <person name="Picardeau M."/>
            <person name="Goarant C."/>
        </authorList>
    </citation>
    <scope>NUCLEOTIDE SEQUENCE [LARGE SCALE GENOMIC DNA]</scope>
    <source>
        <strain evidence="1 2">FH4-C-A2</strain>
    </source>
</reference>
<name>A0A2M9Y7K2_9LEPT</name>
<organism evidence="1 2">
    <name type="scientific">Leptospira saintgironsiae</name>
    <dbReference type="NCBI Taxonomy" id="2023183"/>
    <lineage>
        <taxon>Bacteria</taxon>
        <taxon>Pseudomonadati</taxon>
        <taxon>Spirochaetota</taxon>
        <taxon>Spirochaetia</taxon>
        <taxon>Leptospirales</taxon>
        <taxon>Leptospiraceae</taxon>
        <taxon>Leptospira</taxon>
    </lineage>
</organism>
<accession>A0A2M9Y7K2</accession>
<dbReference type="RefSeq" id="WP_100711824.1">
    <property type="nucleotide sequence ID" value="NZ_NPDR01000016.1"/>
</dbReference>
<protein>
    <recommendedName>
        <fullName evidence="3">Protein kinase</fullName>
    </recommendedName>
</protein>
<proteinExistence type="predicted"/>
<comment type="caution">
    <text evidence="1">The sequence shown here is derived from an EMBL/GenBank/DDBJ whole genome shotgun (WGS) entry which is preliminary data.</text>
</comment>
<dbReference type="Proteomes" id="UP000231926">
    <property type="component" value="Unassembled WGS sequence"/>
</dbReference>
<sequence length="416" mass="48105">MDYDKGKLFIELLKNLPMGKFADVKQIDIKNGMMVKRRTVFALGKSIKDRGELVVLKCIWPSTATDGWQTELLTNEGRLNRIENTLSKLKRESLPIPIVLIKDVEILRPSNILIIAMEKLEPLSSYIEKGLVKDFDIANLLRRFSITSDALNWIHFDICVDNLGIDGNGNFFMIDPDSLYLGDEELLKVTVPAMKEFNLPPAVIAKVRNSTDLEFTKKFLLTKFKWEICLVALQLHLRKLPARGFAENSDEWLNDWIESSFSENKELKDFWLRIFDLNVLENKSLEDISVEYENVIKNFKASVPLDESDEKTKETLIETESTDSNNLLKENAVKLRSGQLNYEGIFNYVSLLKGRLEEDESIELFWNELLTIAICFLKNPDLSEDFALKALKIFPNSEKFKEKLHMIQVWKELDLR</sequence>
<dbReference type="SUPFAM" id="SSF56112">
    <property type="entry name" value="Protein kinase-like (PK-like)"/>
    <property type="match status" value="1"/>
</dbReference>
<evidence type="ECO:0000313" key="2">
    <source>
        <dbReference type="Proteomes" id="UP000231926"/>
    </source>
</evidence>
<dbReference type="EMBL" id="NPDR01000016">
    <property type="protein sequence ID" value="PJZ47555.1"/>
    <property type="molecule type" value="Genomic_DNA"/>
</dbReference>